<evidence type="ECO:0000313" key="2">
    <source>
        <dbReference type="EMBL" id="EPJ39333.1"/>
    </source>
</evidence>
<gene>
    <name evidence="2" type="ORF">STAFG_3604</name>
</gene>
<accession>S4MIH4</accession>
<dbReference type="Proteomes" id="UP000015001">
    <property type="component" value="Unassembled WGS sequence"/>
</dbReference>
<proteinExistence type="predicted"/>
<protein>
    <submittedName>
        <fullName evidence="2">Uncharacterized protein</fullName>
    </submittedName>
</protein>
<reference evidence="2 3" key="1">
    <citation type="submission" date="2013-02" db="EMBL/GenBank/DDBJ databases">
        <title>Draft Genome Sequence of Streptomyces afghaniensis, Which Produces Compounds of the Julimycin B-Complex.</title>
        <authorList>
            <person name="Gruening B.A."/>
            <person name="Praeg A."/>
            <person name="Erxleben A."/>
            <person name="Guenther S."/>
            <person name="Fiedler H.-P."/>
            <person name="Goodfellow M."/>
            <person name="Mueller M."/>
        </authorList>
    </citation>
    <scope>NUCLEOTIDE SEQUENCE [LARGE SCALE GENOMIC DNA]</scope>
    <source>
        <strain evidence="2 3">772</strain>
    </source>
</reference>
<dbReference type="AlphaFoldDB" id="S4MIH4"/>
<dbReference type="HOGENOM" id="CLU_3277021_0_0_11"/>
<sequence>MGSSHGAGLDTTDQFVRVTGPHSPWQRGLRVSASGRTAVIW</sequence>
<name>S4MIH4_9ACTN</name>
<feature type="region of interest" description="Disordered" evidence="1">
    <location>
        <begin position="1"/>
        <end position="29"/>
    </location>
</feature>
<comment type="caution">
    <text evidence="2">The sequence shown here is derived from an EMBL/GenBank/DDBJ whole genome shotgun (WGS) entry which is preliminary data.</text>
</comment>
<dbReference type="EMBL" id="AOPY01001424">
    <property type="protein sequence ID" value="EPJ39333.1"/>
    <property type="molecule type" value="Genomic_DNA"/>
</dbReference>
<organism evidence="2 3">
    <name type="scientific">Streptomyces afghaniensis 772</name>
    <dbReference type="NCBI Taxonomy" id="1283301"/>
    <lineage>
        <taxon>Bacteria</taxon>
        <taxon>Bacillati</taxon>
        <taxon>Actinomycetota</taxon>
        <taxon>Actinomycetes</taxon>
        <taxon>Kitasatosporales</taxon>
        <taxon>Streptomycetaceae</taxon>
        <taxon>Streptomyces</taxon>
    </lineage>
</organism>
<keyword evidence="3" id="KW-1185">Reference proteome</keyword>
<evidence type="ECO:0000256" key="1">
    <source>
        <dbReference type="SAM" id="MobiDB-lite"/>
    </source>
</evidence>
<dbReference type="PATRIC" id="fig|1283301.3.peg.3576"/>
<evidence type="ECO:0000313" key="3">
    <source>
        <dbReference type="Proteomes" id="UP000015001"/>
    </source>
</evidence>